<dbReference type="Pfam" id="PF00756">
    <property type="entry name" value="Esterase"/>
    <property type="match status" value="1"/>
</dbReference>
<dbReference type="EMBL" id="CP060394">
    <property type="protein sequence ID" value="QNI32972.1"/>
    <property type="molecule type" value="Genomic_DNA"/>
</dbReference>
<dbReference type="SUPFAM" id="SSF53474">
    <property type="entry name" value="alpha/beta-Hydrolases"/>
    <property type="match status" value="1"/>
</dbReference>
<keyword evidence="3" id="KW-1185">Reference proteome</keyword>
<evidence type="ECO:0000313" key="2">
    <source>
        <dbReference type="EMBL" id="QNI32972.1"/>
    </source>
</evidence>
<dbReference type="Gene3D" id="3.40.50.1820">
    <property type="entry name" value="alpha/beta hydrolase"/>
    <property type="match status" value="1"/>
</dbReference>
<reference evidence="2 3" key="1">
    <citation type="submission" date="2020-08" db="EMBL/GenBank/DDBJ databases">
        <title>Edaphobacter telluris sp. nov. and Acidobacterium dinghuensis sp. nov., two acidobacteria isolated from forest soil.</title>
        <authorList>
            <person name="Fu J."/>
            <person name="Qiu L."/>
        </authorList>
    </citation>
    <scope>NUCLEOTIDE SEQUENCE [LARGE SCALE GENOMIC DNA]</scope>
    <source>
        <strain evidence="2">4Y35</strain>
    </source>
</reference>
<dbReference type="InterPro" id="IPR000801">
    <property type="entry name" value="Esterase-like"/>
</dbReference>
<evidence type="ECO:0000256" key="1">
    <source>
        <dbReference type="SAM" id="SignalP"/>
    </source>
</evidence>
<dbReference type="RefSeq" id="WP_186744038.1">
    <property type="nucleotide sequence ID" value="NZ_CP060394.1"/>
</dbReference>
<proteinExistence type="predicted"/>
<keyword evidence="1" id="KW-0732">Signal</keyword>
<gene>
    <name evidence="2" type="ORF">H7849_03025</name>
</gene>
<feature type="signal peptide" evidence="1">
    <location>
        <begin position="1"/>
        <end position="22"/>
    </location>
</feature>
<dbReference type="InterPro" id="IPR029058">
    <property type="entry name" value="AB_hydrolase_fold"/>
</dbReference>
<organism evidence="2 3">
    <name type="scientific">Alloacidobacterium dinghuense</name>
    <dbReference type="NCBI Taxonomy" id="2763107"/>
    <lineage>
        <taxon>Bacteria</taxon>
        <taxon>Pseudomonadati</taxon>
        <taxon>Acidobacteriota</taxon>
        <taxon>Terriglobia</taxon>
        <taxon>Terriglobales</taxon>
        <taxon>Acidobacteriaceae</taxon>
        <taxon>Alloacidobacterium</taxon>
    </lineage>
</organism>
<dbReference type="AlphaFoldDB" id="A0A7G8BKA2"/>
<dbReference type="KEGG" id="adin:H7849_03025"/>
<dbReference type="PANTHER" id="PTHR48098">
    <property type="entry name" value="ENTEROCHELIN ESTERASE-RELATED"/>
    <property type="match status" value="1"/>
</dbReference>
<dbReference type="PANTHER" id="PTHR48098:SF3">
    <property type="entry name" value="IRON(III) ENTEROBACTIN ESTERASE"/>
    <property type="match status" value="1"/>
</dbReference>
<evidence type="ECO:0000313" key="3">
    <source>
        <dbReference type="Proteomes" id="UP000515312"/>
    </source>
</evidence>
<feature type="chain" id="PRO_5028827833" evidence="1">
    <location>
        <begin position="23"/>
        <end position="519"/>
    </location>
</feature>
<dbReference type="InterPro" id="IPR050583">
    <property type="entry name" value="Mycobacterial_A85_antigen"/>
</dbReference>
<name>A0A7G8BKA2_9BACT</name>
<protein>
    <submittedName>
        <fullName evidence="2">Enterochelin esterase</fullName>
    </submittedName>
</protein>
<dbReference type="Proteomes" id="UP000515312">
    <property type="component" value="Chromosome"/>
</dbReference>
<accession>A0A7G8BKA2</accession>
<sequence length="519" mass="57484">MRVRKPSLHFLATLLFAATALAQQSQHLFFRVTIGPEISAPASGRLLVFLAPGTGTKEVDMNQFQPSEVYVAAKEILYLKPGEAVDIDTDDLAFPAAFSSLKPGDYQAQAVLDVNHTYTYGGRGEGDLISDVIALQSWTPGEGSQPSLVLNSKAPARQTPKLPLPPEVQKAADDHTQPADFISPSLTKFSGRETRIRAWIILPPGYSDKAEEKFPTVYWTHGFGGNLISAKAQGQMIYARMAQGKMPPMIWVMLDESLATGTHEFADSVNNGPWGAALTTEFIPWIESKYRMDAKPSGRFLQGHSSGGWASLQLQVNYPKIFGGTWSTSPDPSDFHNFSQIDLYASHANLYHRSDGSAFPIIRDHEKIMATMEELAKQERVLGVYGGQLASFEWVFSPRGADGRPLKMFNRDTGDVDPSVIAYWHDHYDLANIVSTDWAARGKDLKGKIHLIVGTADTFYLDGAAHKFEAVLKGFDADPHFTYLDNRTHFDLYKEGDDRMALFDKIAAEMYAVARPEKK</sequence>